<evidence type="ECO:0000313" key="3">
    <source>
        <dbReference type="Proteomes" id="UP001183809"/>
    </source>
</evidence>
<name>A0ABU2UA78_9ACTN</name>
<comment type="caution">
    <text evidence="2">The sequence shown here is derived from an EMBL/GenBank/DDBJ whole genome shotgun (WGS) entry which is preliminary data.</text>
</comment>
<proteinExistence type="predicted"/>
<evidence type="ECO:0000313" key="2">
    <source>
        <dbReference type="EMBL" id="MDT0470150.1"/>
    </source>
</evidence>
<dbReference type="RefSeq" id="WP_311701591.1">
    <property type="nucleotide sequence ID" value="NZ_JAVREY010000179.1"/>
</dbReference>
<gene>
    <name evidence="2" type="ORF">RM764_45870</name>
</gene>
<feature type="transmembrane region" description="Helical" evidence="1">
    <location>
        <begin position="12"/>
        <end position="36"/>
    </location>
</feature>
<evidence type="ECO:0000256" key="1">
    <source>
        <dbReference type="SAM" id="Phobius"/>
    </source>
</evidence>
<protein>
    <submittedName>
        <fullName evidence="2">Uncharacterized protein</fullName>
    </submittedName>
</protein>
<accession>A0ABU2UA78</accession>
<keyword evidence="1" id="KW-0812">Transmembrane</keyword>
<keyword evidence="3" id="KW-1185">Reference proteome</keyword>
<keyword evidence="1" id="KW-0472">Membrane</keyword>
<dbReference type="EMBL" id="JAVREY010000179">
    <property type="protein sequence ID" value="MDT0470150.1"/>
    <property type="molecule type" value="Genomic_DNA"/>
</dbReference>
<dbReference type="Proteomes" id="UP001183809">
    <property type="component" value="Unassembled WGS sequence"/>
</dbReference>
<keyword evidence="1" id="KW-1133">Transmembrane helix</keyword>
<reference evidence="3" key="1">
    <citation type="submission" date="2023-07" db="EMBL/GenBank/DDBJ databases">
        <title>30 novel species of actinomycetes from the DSMZ collection.</title>
        <authorList>
            <person name="Nouioui I."/>
        </authorList>
    </citation>
    <scope>NUCLEOTIDE SEQUENCE [LARGE SCALE GENOMIC DNA]</scope>
    <source>
        <strain evidence="3">DSM 41699</strain>
    </source>
</reference>
<sequence>MSQPYNLAAPLLAGGGLRIVILVMVVGIGTTAWLLLRGYRK</sequence>
<organism evidence="2 3">
    <name type="scientific">Streptomyces gibsoniae</name>
    <dbReference type="NCBI Taxonomy" id="3075529"/>
    <lineage>
        <taxon>Bacteria</taxon>
        <taxon>Bacillati</taxon>
        <taxon>Actinomycetota</taxon>
        <taxon>Actinomycetes</taxon>
        <taxon>Kitasatosporales</taxon>
        <taxon>Streptomycetaceae</taxon>
        <taxon>Streptomyces</taxon>
    </lineage>
</organism>